<proteinExistence type="predicted"/>
<dbReference type="EMBL" id="CAXKWB010009162">
    <property type="protein sequence ID" value="CAL4093701.1"/>
    <property type="molecule type" value="Genomic_DNA"/>
</dbReference>
<gene>
    <name evidence="3" type="ORF">MNOR_LOCUS14940</name>
</gene>
<dbReference type="Proteomes" id="UP001497623">
    <property type="component" value="Unassembled WGS sequence"/>
</dbReference>
<protein>
    <submittedName>
        <fullName evidence="3">Uncharacterized protein</fullName>
    </submittedName>
</protein>
<feature type="region of interest" description="Disordered" evidence="1">
    <location>
        <begin position="1"/>
        <end position="22"/>
    </location>
</feature>
<keyword evidence="2" id="KW-0472">Membrane</keyword>
<evidence type="ECO:0000313" key="3">
    <source>
        <dbReference type="EMBL" id="CAL4093701.1"/>
    </source>
</evidence>
<feature type="non-terminal residue" evidence="3">
    <location>
        <position position="172"/>
    </location>
</feature>
<keyword evidence="2" id="KW-1133">Transmembrane helix</keyword>
<reference evidence="3 4" key="1">
    <citation type="submission" date="2024-05" db="EMBL/GenBank/DDBJ databases">
        <authorList>
            <person name="Wallberg A."/>
        </authorList>
    </citation>
    <scope>NUCLEOTIDE SEQUENCE [LARGE SCALE GENOMIC DNA]</scope>
</reference>
<evidence type="ECO:0000256" key="2">
    <source>
        <dbReference type="SAM" id="Phobius"/>
    </source>
</evidence>
<keyword evidence="2" id="KW-0812">Transmembrane</keyword>
<name>A0AAV2QS66_MEGNR</name>
<organism evidence="3 4">
    <name type="scientific">Meganyctiphanes norvegica</name>
    <name type="common">Northern krill</name>
    <name type="synonym">Thysanopoda norvegica</name>
    <dbReference type="NCBI Taxonomy" id="48144"/>
    <lineage>
        <taxon>Eukaryota</taxon>
        <taxon>Metazoa</taxon>
        <taxon>Ecdysozoa</taxon>
        <taxon>Arthropoda</taxon>
        <taxon>Crustacea</taxon>
        <taxon>Multicrustacea</taxon>
        <taxon>Malacostraca</taxon>
        <taxon>Eumalacostraca</taxon>
        <taxon>Eucarida</taxon>
        <taxon>Euphausiacea</taxon>
        <taxon>Euphausiidae</taxon>
        <taxon>Meganyctiphanes</taxon>
    </lineage>
</organism>
<accession>A0AAV2QS66</accession>
<keyword evidence="4" id="KW-1185">Reference proteome</keyword>
<evidence type="ECO:0000313" key="4">
    <source>
        <dbReference type="Proteomes" id="UP001497623"/>
    </source>
</evidence>
<evidence type="ECO:0000256" key="1">
    <source>
        <dbReference type="SAM" id="MobiDB-lite"/>
    </source>
</evidence>
<feature type="transmembrane region" description="Helical" evidence="2">
    <location>
        <begin position="152"/>
        <end position="170"/>
    </location>
</feature>
<feature type="transmembrane region" description="Helical" evidence="2">
    <location>
        <begin position="122"/>
        <end position="140"/>
    </location>
</feature>
<sequence>MENMEGSKFPFDTTTSRDHLHYDNPPNKLQVVTVSQNDQHIATLMTNPSTPIVNGLLYNYNAHTALGNHDITLNPKLIPTELNWNEMSQQENNHNQNESGVFPSSTEEKNSWFTESFGVQLSKLYAVLLVMFGLIVYIGDSFRTNSFDLAEAFNIYIMLVQLIFLVYIQIDV</sequence>
<dbReference type="AlphaFoldDB" id="A0AAV2QS66"/>
<comment type="caution">
    <text evidence="3">The sequence shown here is derived from an EMBL/GenBank/DDBJ whole genome shotgun (WGS) entry which is preliminary data.</text>
</comment>